<organism evidence="2 3">
    <name type="scientific">Amycolatopsis cihanbeyliensis</name>
    <dbReference type="NCBI Taxonomy" id="1128664"/>
    <lineage>
        <taxon>Bacteria</taxon>
        <taxon>Bacillati</taxon>
        <taxon>Actinomycetota</taxon>
        <taxon>Actinomycetes</taxon>
        <taxon>Pseudonocardiales</taxon>
        <taxon>Pseudonocardiaceae</taxon>
        <taxon>Amycolatopsis</taxon>
    </lineage>
</organism>
<dbReference type="CDD" id="cd02440">
    <property type="entry name" value="AdoMet_MTases"/>
    <property type="match status" value="1"/>
</dbReference>
<accession>A0A542DQL9</accession>
<evidence type="ECO:0000313" key="3">
    <source>
        <dbReference type="Proteomes" id="UP000320876"/>
    </source>
</evidence>
<dbReference type="GO" id="GO:0032259">
    <property type="term" value="P:methylation"/>
    <property type="evidence" value="ECO:0007669"/>
    <property type="project" value="UniProtKB-KW"/>
</dbReference>
<dbReference type="Proteomes" id="UP000320876">
    <property type="component" value="Unassembled WGS sequence"/>
</dbReference>
<keyword evidence="3" id="KW-1185">Reference proteome</keyword>
<dbReference type="EMBL" id="VFML01000001">
    <property type="protein sequence ID" value="TQJ05255.1"/>
    <property type="molecule type" value="Genomic_DNA"/>
</dbReference>
<protein>
    <submittedName>
        <fullName evidence="2">Methyltransferase family protein</fullName>
    </submittedName>
</protein>
<dbReference type="PANTHER" id="PTHR43591">
    <property type="entry name" value="METHYLTRANSFERASE"/>
    <property type="match status" value="1"/>
</dbReference>
<dbReference type="InterPro" id="IPR041698">
    <property type="entry name" value="Methyltransf_25"/>
</dbReference>
<dbReference type="RefSeq" id="WP_142000811.1">
    <property type="nucleotide sequence ID" value="NZ_VFML01000001.1"/>
</dbReference>
<dbReference type="InterPro" id="IPR029063">
    <property type="entry name" value="SAM-dependent_MTases_sf"/>
</dbReference>
<dbReference type="OrthoDB" id="3676796at2"/>
<keyword evidence="2" id="KW-0808">Transferase</keyword>
<dbReference type="AlphaFoldDB" id="A0A542DQL9"/>
<comment type="caution">
    <text evidence="2">The sequence shown here is derived from an EMBL/GenBank/DDBJ whole genome shotgun (WGS) entry which is preliminary data.</text>
</comment>
<dbReference type="SUPFAM" id="SSF53335">
    <property type="entry name" value="S-adenosyl-L-methionine-dependent methyltransferases"/>
    <property type="match status" value="1"/>
</dbReference>
<evidence type="ECO:0000259" key="1">
    <source>
        <dbReference type="Pfam" id="PF13649"/>
    </source>
</evidence>
<keyword evidence="2" id="KW-0489">Methyltransferase</keyword>
<dbReference type="Pfam" id="PF13649">
    <property type="entry name" value="Methyltransf_25"/>
    <property type="match status" value="1"/>
</dbReference>
<feature type="domain" description="Methyltransferase" evidence="1">
    <location>
        <begin position="354"/>
        <end position="445"/>
    </location>
</feature>
<sequence>MTVASNPNTISKLVDSFTTAPRGELEASYRQLVHAVWQGGDLTALAVPAVNELVPRMKQVDELRKAYLAELFGLLVQAEYPDVDGAVTAVVRTELDQYLGLWSSSTREQPLHWALLYLLSHFPKDRSRILEVAATVGLEEDDMSRLDRALDELDPDNPVIGRVFPYPSAYDNMFESEREVDRAWIRTLTPEQVRDQWYNDITAVRAHAGAKSFYAIRHGMPEPVFPDDTPIREAQPTDADDTAIYAPHQYALRCSRCEAKLTIRQGLAECAGCNAGFPIAKGMLNVLTSVYDGKDHGDDFLFQLSNIGTMAYFIDVYARPAFKRLCGMNWNNEVSPRWEGDYIREHLRPVDGTVLDLAAGGGLWTDTLADAVGAERVLALDILPASLATLRDRRPDVPAVVANARFLPFDDSSLGAVTCWDALQAFPDEASFAIAEVGRCLRPGGTFTLFTFVNSDDEIYHHFVRSHRFPKSHRDGLALFERDDLERWLAEAGLTVIDRSGPHLHYVITAQKQG</sequence>
<gene>
    <name evidence="2" type="ORF">FB471_5083</name>
</gene>
<reference evidence="2 3" key="1">
    <citation type="submission" date="2019-06" db="EMBL/GenBank/DDBJ databases">
        <title>Sequencing the genomes of 1000 actinobacteria strains.</title>
        <authorList>
            <person name="Klenk H.-P."/>
        </authorList>
    </citation>
    <scope>NUCLEOTIDE SEQUENCE [LARGE SCALE GENOMIC DNA]</scope>
    <source>
        <strain evidence="2 3">DSM 45679</strain>
    </source>
</reference>
<evidence type="ECO:0000313" key="2">
    <source>
        <dbReference type="EMBL" id="TQJ05255.1"/>
    </source>
</evidence>
<proteinExistence type="predicted"/>
<name>A0A542DQL9_AMYCI</name>
<dbReference type="GO" id="GO:0008168">
    <property type="term" value="F:methyltransferase activity"/>
    <property type="evidence" value="ECO:0007669"/>
    <property type="project" value="UniProtKB-KW"/>
</dbReference>
<dbReference type="Gene3D" id="3.40.50.150">
    <property type="entry name" value="Vaccinia Virus protein VP39"/>
    <property type="match status" value="1"/>
</dbReference>